<gene>
    <name evidence="1" type="ORF">AVEN_161105_1</name>
</gene>
<sequence length="84" mass="9723">MTEHEFSLLMSKDSDYMVTAVSNSSGEHRKLIVIEQMACHEIPLQKVSYMYGRHRDEWPCSLLRFPYNSGTVNGISYQDEIPHS</sequence>
<evidence type="ECO:0000313" key="1">
    <source>
        <dbReference type="EMBL" id="GBN98025.1"/>
    </source>
</evidence>
<dbReference type="EMBL" id="BGPR01027487">
    <property type="protein sequence ID" value="GBN98025.1"/>
    <property type="molecule type" value="Genomic_DNA"/>
</dbReference>
<accession>A0A4Y2TFY8</accession>
<comment type="caution">
    <text evidence="1">The sequence shown here is derived from an EMBL/GenBank/DDBJ whole genome shotgun (WGS) entry which is preliminary data.</text>
</comment>
<protein>
    <submittedName>
        <fullName evidence="1">Uncharacterized protein</fullName>
    </submittedName>
</protein>
<dbReference type="Proteomes" id="UP000499080">
    <property type="component" value="Unassembled WGS sequence"/>
</dbReference>
<organism evidence="1 2">
    <name type="scientific">Araneus ventricosus</name>
    <name type="common">Orbweaver spider</name>
    <name type="synonym">Epeira ventricosa</name>
    <dbReference type="NCBI Taxonomy" id="182803"/>
    <lineage>
        <taxon>Eukaryota</taxon>
        <taxon>Metazoa</taxon>
        <taxon>Ecdysozoa</taxon>
        <taxon>Arthropoda</taxon>
        <taxon>Chelicerata</taxon>
        <taxon>Arachnida</taxon>
        <taxon>Araneae</taxon>
        <taxon>Araneomorphae</taxon>
        <taxon>Entelegynae</taxon>
        <taxon>Araneoidea</taxon>
        <taxon>Araneidae</taxon>
        <taxon>Araneus</taxon>
    </lineage>
</organism>
<evidence type="ECO:0000313" key="2">
    <source>
        <dbReference type="Proteomes" id="UP000499080"/>
    </source>
</evidence>
<keyword evidence="2" id="KW-1185">Reference proteome</keyword>
<name>A0A4Y2TFY8_ARAVE</name>
<reference evidence="1 2" key="1">
    <citation type="journal article" date="2019" name="Sci. Rep.">
        <title>Orb-weaving spider Araneus ventricosus genome elucidates the spidroin gene catalogue.</title>
        <authorList>
            <person name="Kono N."/>
            <person name="Nakamura H."/>
            <person name="Ohtoshi R."/>
            <person name="Moran D.A.P."/>
            <person name="Shinohara A."/>
            <person name="Yoshida Y."/>
            <person name="Fujiwara M."/>
            <person name="Mori M."/>
            <person name="Tomita M."/>
            <person name="Arakawa K."/>
        </authorList>
    </citation>
    <scope>NUCLEOTIDE SEQUENCE [LARGE SCALE GENOMIC DNA]</scope>
</reference>
<proteinExistence type="predicted"/>
<dbReference type="AlphaFoldDB" id="A0A4Y2TFY8"/>